<dbReference type="EMBL" id="CM002803">
    <property type="protein sequence ID" value="KEI66287.1"/>
    <property type="molecule type" value="Genomic_DNA"/>
</dbReference>
<dbReference type="InterPro" id="IPR022274">
    <property type="entry name" value="Peptidase_asp_AF0612"/>
</dbReference>
<organism evidence="1 2">
    <name type="scientific">Planktothrix agardhii (strain NIVA-CYA 126/8)</name>
    <dbReference type="NCBI Taxonomy" id="388467"/>
    <lineage>
        <taxon>Bacteria</taxon>
        <taxon>Bacillati</taxon>
        <taxon>Cyanobacteriota</taxon>
        <taxon>Cyanophyceae</taxon>
        <taxon>Oscillatoriophycideae</taxon>
        <taxon>Oscillatoriales</taxon>
        <taxon>Microcoleaceae</taxon>
        <taxon>Planktothrix</taxon>
    </lineage>
</organism>
<evidence type="ECO:0008006" key="3">
    <source>
        <dbReference type="Google" id="ProtNLM"/>
    </source>
</evidence>
<reference evidence="1 2" key="1">
    <citation type="journal article" date="2014" name="Appl. Environ. Microbiol.">
        <title>Elucidation of insertion elements encoded on plasmids and in vitro construction of shuttle vectors from the toxic cyanobacterium Planktothrix.</title>
        <authorList>
            <person name="Christiansen G."/>
            <person name="Goesmann A."/>
            <person name="Kurmayer R."/>
        </authorList>
    </citation>
    <scope>NUCLEOTIDE SEQUENCE [LARGE SCALE GENOMIC DNA]</scope>
    <source>
        <strain evidence="1 2">NIVA-CYA 126/8</strain>
    </source>
</reference>
<dbReference type="HOGENOM" id="CLU_149987_1_0_3"/>
<proteinExistence type="predicted"/>
<dbReference type="NCBIfam" id="TIGR03698">
    <property type="entry name" value="clan_AA_DTGF"/>
    <property type="match status" value="1"/>
</dbReference>
<dbReference type="eggNOG" id="COG5550">
    <property type="taxonomic scope" value="Bacteria"/>
</dbReference>
<evidence type="ECO:0000313" key="2">
    <source>
        <dbReference type="Proteomes" id="UP000027395"/>
    </source>
</evidence>
<gene>
    <name evidence="1" type="ORF">A19Y_1207</name>
</gene>
<evidence type="ECO:0000313" key="1">
    <source>
        <dbReference type="EMBL" id="KEI66287.1"/>
    </source>
</evidence>
<dbReference type="Proteomes" id="UP000027395">
    <property type="component" value="Chromosome"/>
</dbReference>
<accession>A0A073CEF5</accession>
<keyword evidence="2" id="KW-1185">Reference proteome</keyword>
<dbReference type="STRING" id="388467.A19Y_1207"/>
<sequence>MIQGNVVGRQARISLILRLPENLDIEIECVVDTGFEGFLTLPSSAIAKLGLPYLGEINANLADNSDVATNVYLATILWNGAEKDVAVLGMGHRPLIGTALLEDYHLSIDFCDGGTVLVDDILRS</sequence>
<dbReference type="PATRIC" id="fig|388467.6.peg.1146"/>
<protein>
    <recommendedName>
        <fullName evidence="3">Clan AA aspartic protease</fullName>
    </recommendedName>
</protein>
<dbReference type="RefSeq" id="WP_042152820.1">
    <property type="nucleotide sequence ID" value="NZ_CM002803.1"/>
</dbReference>
<name>A0A073CEF5_PLAA1</name>
<dbReference type="AlphaFoldDB" id="A0A073CEF5"/>
<dbReference type="GeneID" id="77287434"/>